<protein>
    <submittedName>
        <fullName evidence="1">Uncharacterized protein</fullName>
    </submittedName>
</protein>
<name>R0H4D3_9BRAS</name>
<dbReference type="PANTHER" id="PTHR47778">
    <property type="entry name" value="BNAA05G14870D PROTEIN"/>
    <property type="match status" value="1"/>
</dbReference>
<dbReference type="AlphaFoldDB" id="R0H4D3"/>
<reference evidence="2" key="1">
    <citation type="journal article" date="2013" name="Nat. Genet.">
        <title>The Capsella rubella genome and the genomic consequences of rapid mating system evolution.</title>
        <authorList>
            <person name="Slotte T."/>
            <person name="Hazzouri K.M."/>
            <person name="Agren J.A."/>
            <person name="Koenig D."/>
            <person name="Maumus F."/>
            <person name="Guo Y.L."/>
            <person name="Steige K."/>
            <person name="Platts A.E."/>
            <person name="Escobar J.S."/>
            <person name="Newman L.K."/>
            <person name="Wang W."/>
            <person name="Mandakova T."/>
            <person name="Vello E."/>
            <person name="Smith L.M."/>
            <person name="Henz S.R."/>
            <person name="Steffen J."/>
            <person name="Takuno S."/>
            <person name="Brandvain Y."/>
            <person name="Coop G."/>
            <person name="Andolfatto P."/>
            <person name="Hu T.T."/>
            <person name="Blanchette M."/>
            <person name="Clark R.M."/>
            <person name="Quesneville H."/>
            <person name="Nordborg M."/>
            <person name="Gaut B.S."/>
            <person name="Lysak M.A."/>
            <person name="Jenkins J."/>
            <person name="Grimwood J."/>
            <person name="Chapman J."/>
            <person name="Prochnik S."/>
            <person name="Shu S."/>
            <person name="Rokhsar D."/>
            <person name="Schmutz J."/>
            <person name="Weigel D."/>
            <person name="Wright S.I."/>
        </authorList>
    </citation>
    <scope>NUCLEOTIDE SEQUENCE [LARGE SCALE GENOMIC DNA]</scope>
    <source>
        <strain evidence="2">cv. Monte Gargano</strain>
    </source>
</reference>
<proteinExistence type="predicted"/>
<sequence length="200" mass="22700">MEASRCVGKHVSLLLCVDPQDIRIWSKRFVLLFHELSMTGAPISMMELASEIFRYCATIYAVLTRKRIKVVEDKSELSFKTAREADLVIAGSTILPSKQWLTWCEEDHIKLRSQGVLNTPTLTQEMMQKKRQRLRESDRKEFGLTDTACDASEMMKTLGRVTIGTMAYGLPRVEHNVKGVLHPVGKPGNKFLAQNLLFLS</sequence>
<dbReference type="EMBL" id="KB870810">
    <property type="protein sequence ID" value="EOA19520.1"/>
    <property type="molecule type" value="Genomic_DNA"/>
</dbReference>
<keyword evidence="2" id="KW-1185">Reference proteome</keyword>
<dbReference type="eggNOG" id="KOG0853">
    <property type="taxonomic scope" value="Eukaryota"/>
</dbReference>
<dbReference type="Proteomes" id="UP000029121">
    <property type="component" value="Unassembled WGS sequence"/>
</dbReference>
<dbReference type="Pfam" id="PF16994">
    <property type="entry name" value="Glyco_trans_4_5"/>
    <property type="match status" value="1"/>
</dbReference>
<dbReference type="InterPro" id="IPR041693">
    <property type="entry name" value="Glyco_trans_4_5"/>
</dbReference>
<evidence type="ECO:0000313" key="2">
    <source>
        <dbReference type="Proteomes" id="UP000029121"/>
    </source>
</evidence>
<accession>R0H4D3</accession>
<organism evidence="1 2">
    <name type="scientific">Capsella rubella</name>
    <dbReference type="NCBI Taxonomy" id="81985"/>
    <lineage>
        <taxon>Eukaryota</taxon>
        <taxon>Viridiplantae</taxon>
        <taxon>Streptophyta</taxon>
        <taxon>Embryophyta</taxon>
        <taxon>Tracheophyta</taxon>
        <taxon>Spermatophyta</taxon>
        <taxon>Magnoliopsida</taxon>
        <taxon>eudicotyledons</taxon>
        <taxon>Gunneridae</taxon>
        <taxon>Pentapetalae</taxon>
        <taxon>rosids</taxon>
        <taxon>malvids</taxon>
        <taxon>Brassicales</taxon>
        <taxon>Brassicaceae</taxon>
        <taxon>Camelineae</taxon>
        <taxon>Capsella</taxon>
    </lineage>
</organism>
<dbReference type="PANTHER" id="PTHR47778:SF6">
    <property type="entry name" value="GLYCOSYL TRANSFERASE FAMILY 1 DOMAIN-CONTAINING PROTEIN"/>
    <property type="match status" value="1"/>
</dbReference>
<evidence type="ECO:0000313" key="1">
    <source>
        <dbReference type="EMBL" id="EOA19520.1"/>
    </source>
</evidence>
<dbReference type="STRING" id="81985.R0H4D3"/>
<gene>
    <name evidence="1" type="ORF">CARUB_v10002431mg</name>
</gene>